<feature type="transmembrane region" description="Helical" evidence="1">
    <location>
        <begin position="88"/>
        <end position="108"/>
    </location>
</feature>
<sequence>MNGRAVVMGILSLPVVWGIFQSYHEFFSRPLVGWAVEVFPQVFGLVDAAYPFATGLLQLLIVGTIALIRPRLGFGDARNPDLYQSLTVITLVSICLFSPILLSSSGHAGAFKKMGVVVWTITPISEEILFRGFLHSLLLQIFHAAQDSSWKKILPPLVFGGLWFSLWHLVPSAISDYGWEVVGPQLVITFFAGVLFSGLRHWTGSIWLGIPIHAAGNFLAGFL</sequence>
<dbReference type="GO" id="GO:0004175">
    <property type="term" value="F:endopeptidase activity"/>
    <property type="evidence" value="ECO:0007669"/>
    <property type="project" value="UniProtKB-ARBA"/>
</dbReference>
<feature type="domain" description="CAAX prenyl protease 2/Lysostaphin resistance protein A-like" evidence="2">
    <location>
        <begin position="114"/>
        <end position="219"/>
    </location>
</feature>
<keyword evidence="1" id="KW-1133">Transmembrane helix</keyword>
<evidence type="ECO:0000259" key="2">
    <source>
        <dbReference type="Pfam" id="PF02517"/>
    </source>
</evidence>
<dbReference type="EMBL" id="PDSK01000102">
    <property type="protein sequence ID" value="PIE33183.1"/>
    <property type="molecule type" value="Genomic_DNA"/>
</dbReference>
<comment type="caution">
    <text evidence="3">The sequence shown here is derived from an EMBL/GenBank/DDBJ whole genome shotgun (WGS) entry which is preliminary data.</text>
</comment>
<evidence type="ECO:0000313" key="3">
    <source>
        <dbReference type="EMBL" id="PIE33183.1"/>
    </source>
</evidence>
<feature type="transmembrane region" description="Helical" evidence="1">
    <location>
        <begin position="48"/>
        <end position="68"/>
    </location>
</feature>
<protein>
    <recommendedName>
        <fullName evidence="2">CAAX prenyl protease 2/Lysostaphin resistance protein A-like domain-containing protein</fullName>
    </recommendedName>
</protein>
<reference evidence="3 4" key="1">
    <citation type="submission" date="2017-10" db="EMBL/GenBank/DDBJ databases">
        <title>Novel microbial diversity and functional potential in the marine mammal oral microbiome.</title>
        <authorList>
            <person name="Dudek N.K."/>
            <person name="Sun C.L."/>
            <person name="Burstein D."/>
            <person name="Kantor R.S."/>
            <person name="Aliaga Goltsman D.S."/>
            <person name="Bik E.M."/>
            <person name="Thomas B.C."/>
            <person name="Banfield J.F."/>
            <person name="Relman D.A."/>
        </authorList>
    </citation>
    <scope>NUCLEOTIDE SEQUENCE [LARGE SCALE GENOMIC DNA]</scope>
    <source>
        <strain evidence="3">DOLJORAL78_47_16</strain>
    </source>
</reference>
<keyword evidence="1" id="KW-0472">Membrane</keyword>
<proteinExistence type="predicted"/>
<dbReference type="InterPro" id="IPR003675">
    <property type="entry name" value="Rce1/LyrA-like_dom"/>
</dbReference>
<evidence type="ECO:0000313" key="4">
    <source>
        <dbReference type="Proteomes" id="UP000230821"/>
    </source>
</evidence>
<keyword evidence="1" id="KW-0812">Transmembrane</keyword>
<dbReference type="Pfam" id="PF02517">
    <property type="entry name" value="Rce1-like"/>
    <property type="match status" value="1"/>
</dbReference>
<dbReference type="AlphaFoldDB" id="A0A2G6KBX7"/>
<accession>A0A2G6KBX7</accession>
<feature type="transmembrane region" description="Helical" evidence="1">
    <location>
        <begin position="153"/>
        <end position="170"/>
    </location>
</feature>
<evidence type="ECO:0000256" key="1">
    <source>
        <dbReference type="SAM" id="Phobius"/>
    </source>
</evidence>
<name>A0A2G6KBX7_9BACT</name>
<gene>
    <name evidence="3" type="ORF">CSA56_12715</name>
</gene>
<dbReference type="GO" id="GO:0080120">
    <property type="term" value="P:CAAX-box protein maturation"/>
    <property type="evidence" value="ECO:0007669"/>
    <property type="project" value="UniProtKB-ARBA"/>
</dbReference>
<organism evidence="3 4">
    <name type="scientific">candidate division KSB3 bacterium</name>
    <dbReference type="NCBI Taxonomy" id="2044937"/>
    <lineage>
        <taxon>Bacteria</taxon>
        <taxon>candidate division KSB3</taxon>
    </lineage>
</organism>
<feature type="transmembrane region" description="Helical" evidence="1">
    <location>
        <begin position="182"/>
        <end position="199"/>
    </location>
</feature>
<dbReference type="Proteomes" id="UP000230821">
    <property type="component" value="Unassembled WGS sequence"/>
</dbReference>